<evidence type="ECO:0000256" key="1">
    <source>
        <dbReference type="ARBA" id="ARBA00009492"/>
    </source>
</evidence>
<evidence type="ECO:0000313" key="5">
    <source>
        <dbReference type="EMBL" id="KAL3866425.1"/>
    </source>
</evidence>
<feature type="signal peptide" evidence="3">
    <location>
        <begin position="1"/>
        <end position="18"/>
    </location>
</feature>
<gene>
    <name evidence="5" type="ORF">ACJMK2_043722</name>
</gene>
<keyword evidence="3" id="KW-0732">Signal</keyword>
<comment type="caution">
    <text evidence="5">The sequence shown here is derived from an EMBL/GenBank/DDBJ whole genome shotgun (WGS) entry which is preliminary data.</text>
</comment>
<dbReference type="AlphaFoldDB" id="A0ABD3W1D4"/>
<protein>
    <recommendedName>
        <fullName evidence="4">Sema domain-containing protein</fullName>
    </recommendedName>
</protein>
<dbReference type="InterPro" id="IPR001627">
    <property type="entry name" value="Semap_dom"/>
</dbReference>
<evidence type="ECO:0000256" key="2">
    <source>
        <dbReference type="PROSITE-ProRule" id="PRU00352"/>
    </source>
</evidence>
<name>A0ABD3W1D4_SINWO</name>
<dbReference type="EMBL" id="JBJQND010000009">
    <property type="protein sequence ID" value="KAL3866424.1"/>
    <property type="molecule type" value="Genomic_DNA"/>
</dbReference>
<comment type="similarity">
    <text evidence="1">Belongs to the semaphorin family.</text>
</comment>
<dbReference type="InterPro" id="IPR015943">
    <property type="entry name" value="WD40/YVTN_repeat-like_dom_sf"/>
</dbReference>
<dbReference type="InterPro" id="IPR036179">
    <property type="entry name" value="Ig-like_dom_sf"/>
</dbReference>
<dbReference type="EMBL" id="JBJQND010000009">
    <property type="protein sequence ID" value="KAL3866425.1"/>
    <property type="molecule type" value="Genomic_DNA"/>
</dbReference>
<comment type="caution">
    <text evidence="2">Lacks conserved residue(s) required for the propagation of feature annotation.</text>
</comment>
<dbReference type="SUPFAM" id="SSF101912">
    <property type="entry name" value="Sema domain"/>
    <property type="match status" value="1"/>
</dbReference>
<dbReference type="PROSITE" id="PS51004">
    <property type="entry name" value="SEMA"/>
    <property type="match status" value="1"/>
</dbReference>
<reference evidence="5 6" key="1">
    <citation type="submission" date="2024-11" db="EMBL/GenBank/DDBJ databases">
        <title>Chromosome-level genome assembly of the freshwater bivalve Anodonta woodiana.</title>
        <authorList>
            <person name="Chen X."/>
        </authorList>
    </citation>
    <scope>NUCLEOTIDE SEQUENCE [LARGE SCALE GENOMIC DNA]</scope>
    <source>
        <strain evidence="5">MN2024</strain>
        <tissue evidence="5">Gills</tissue>
    </source>
</reference>
<dbReference type="InterPro" id="IPR027231">
    <property type="entry name" value="Semaphorin"/>
</dbReference>
<dbReference type="InterPro" id="IPR036352">
    <property type="entry name" value="Semap_dom_sf"/>
</dbReference>
<dbReference type="Gene3D" id="2.130.10.10">
    <property type="entry name" value="YVTN repeat-like/Quinoprotein amine dehydrogenase"/>
    <property type="match status" value="1"/>
</dbReference>
<evidence type="ECO:0000259" key="4">
    <source>
        <dbReference type="PROSITE" id="PS51004"/>
    </source>
</evidence>
<proteinExistence type="inferred from homology"/>
<dbReference type="PANTHER" id="PTHR11036">
    <property type="entry name" value="SEMAPHORIN"/>
    <property type="match status" value="1"/>
</dbReference>
<dbReference type="Pfam" id="PF01403">
    <property type="entry name" value="Sema"/>
    <property type="match status" value="1"/>
</dbReference>
<dbReference type="Proteomes" id="UP001634394">
    <property type="component" value="Unassembled WGS sequence"/>
</dbReference>
<evidence type="ECO:0000313" key="6">
    <source>
        <dbReference type="Proteomes" id="UP001634394"/>
    </source>
</evidence>
<evidence type="ECO:0000256" key="3">
    <source>
        <dbReference type="SAM" id="SignalP"/>
    </source>
</evidence>
<dbReference type="EMBL" id="JBJQND010000009">
    <property type="protein sequence ID" value="KAL3866423.1"/>
    <property type="molecule type" value="Genomic_DNA"/>
</dbReference>
<sequence>MWRFTVLLFCAVLWGGDGESSPKVIIKQKDIKNFKTYNETVTGSAKTSTCYFRYLMPDEEEKSLYVGAMNYLIVLDLDNISLVKQKKEIPPDKNQETICSIQVRQVPDCQNHIRLITRLSSTNKLMVCGTGAYSPQKYELNASNISEISSPSSGVGLCPFDPFDNASSIYITNGNPSNIPSHYTGTYTNFVKTFPVVYRPQLMNGSTVVVPTVISEKDDENWLKSPQFVASFDSDKEVFFFFREEAVELQNCEEKKIVSRVAKVCKKDKGSSMSQRYWLSYQKARLLCTVPGFNPDFFDDIQDAAYVKEDDTFYALFTKIAQGVKASAICAYKKQAVINVFAGNYKYKDNGLWKELPINLEPKPRTVDCSIYEVANLTLNSDQTEYMKYQLMNKEVEPTNGQPVYYSNKLVLNKLITVFNITGKSDTLFLVSSYDGYIFKIRLDNTATASQPKSVALTQYEVYPDHRPIWNIKLVNNTLYVGSDKSVDQFKLDHCDYTTIDVCGEDPYCVWCLSVGSCVKATEASKCNSSFRISDVPQGTKVHQYLTESKNYTLYSNRSQIAINDTYSVLKIQYKLTVSGSVRWELNGSIVDIGGDFLLSTDNSLMIQNLSKSKGGIYTAFEVSEDGSVRQIAFYNVTVEEDILTAWKNNFVMWSLKFMEYKNCLAELGYCPSKA</sequence>
<dbReference type="EMBL" id="JBJQND010000009">
    <property type="protein sequence ID" value="KAL3866422.1"/>
    <property type="molecule type" value="Genomic_DNA"/>
</dbReference>
<dbReference type="SUPFAM" id="SSF48726">
    <property type="entry name" value="Immunoglobulin"/>
    <property type="match status" value="1"/>
</dbReference>
<feature type="domain" description="Sema" evidence="4">
    <location>
        <begin position="23"/>
        <end position="492"/>
    </location>
</feature>
<keyword evidence="6" id="KW-1185">Reference proteome</keyword>
<dbReference type="PANTHER" id="PTHR11036:SF127">
    <property type="entry name" value="SEMAPHORIN-1A"/>
    <property type="match status" value="1"/>
</dbReference>
<dbReference type="EMBL" id="JBJQND010000009">
    <property type="protein sequence ID" value="KAL3866421.1"/>
    <property type="molecule type" value="Genomic_DNA"/>
</dbReference>
<accession>A0ABD3W1D4</accession>
<dbReference type="SMART" id="SM00630">
    <property type="entry name" value="Sema"/>
    <property type="match status" value="1"/>
</dbReference>
<organism evidence="5 6">
    <name type="scientific">Sinanodonta woodiana</name>
    <name type="common">Chinese pond mussel</name>
    <name type="synonym">Anodonta woodiana</name>
    <dbReference type="NCBI Taxonomy" id="1069815"/>
    <lineage>
        <taxon>Eukaryota</taxon>
        <taxon>Metazoa</taxon>
        <taxon>Spiralia</taxon>
        <taxon>Lophotrochozoa</taxon>
        <taxon>Mollusca</taxon>
        <taxon>Bivalvia</taxon>
        <taxon>Autobranchia</taxon>
        <taxon>Heteroconchia</taxon>
        <taxon>Palaeoheterodonta</taxon>
        <taxon>Unionida</taxon>
        <taxon>Unionoidea</taxon>
        <taxon>Unionidae</taxon>
        <taxon>Unioninae</taxon>
        <taxon>Sinanodonta</taxon>
    </lineage>
</organism>
<feature type="chain" id="PRO_5044725167" description="Sema domain-containing protein" evidence="3">
    <location>
        <begin position="19"/>
        <end position="675"/>
    </location>
</feature>